<dbReference type="Proteomes" id="UP000638462">
    <property type="component" value="Unassembled WGS sequence"/>
</dbReference>
<gene>
    <name evidence="3" type="ORF">GCM10008027_35320</name>
</gene>
<evidence type="ECO:0000313" key="3">
    <source>
        <dbReference type="EMBL" id="GGF07335.1"/>
    </source>
</evidence>
<evidence type="ECO:0000313" key="4">
    <source>
        <dbReference type="Proteomes" id="UP000638462"/>
    </source>
</evidence>
<keyword evidence="1" id="KW-0175">Coiled coil</keyword>
<dbReference type="RefSeq" id="WP_188730687.1">
    <property type="nucleotide sequence ID" value="NZ_BMIT01000017.1"/>
</dbReference>
<organism evidence="3 4">
    <name type="scientific">Pseudoalteromonas gelatinilytica</name>
    <dbReference type="NCBI Taxonomy" id="1703256"/>
    <lineage>
        <taxon>Bacteria</taxon>
        <taxon>Pseudomonadati</taxon>
        <taxon>Pseudomonadota</taxon>
        <taxon>Gammaproteobacteria</taxon>
        <taxon>Alteromonadales</taxon>
        <taxon>Pseudoalteromonadaceae</taxon>
        <taxon>Pseudoalteromonas</taxon>
    </lineage>
</organism>
<evidence type="ECO:0000256" key="1">
    <source>
        <dbReference type="SAM" id="Coils"/>
    </source>
</evidence>
<reference evidence="4" key="1">
    <citation type="journal article" date="2019" name="Int. J. Syst. Evol. Microbiol.">
        <title>The Global Catalogue of Microorganisms (GCM) 10K type strain sequencing project: providing services to taxonomists for standard genome sequencing and annotation.</title>
        <authorList>
            <consortium name="The Broad Institute Genomics Platform"/>
            <consortium name="The Broad Institute Genome Sequencing Center for Infectious Disease"/>
            <person name="Wu L."/>
            <person name="Ma J."/>
        </authorList>
    </citation>
    <scope>NUCLEOTIDE SEQUENCE [LARGE SCALE GENOMIC DNA]</scope>
    <source>
        <strain evidence="4">CGMCC 1.15394</strain>
    </source>
</reference>
<feature type="domain" description="LA2681-like HEPN" evidence="2">
    <location>
        <begin position="288"/>
        <end position="463"/>
    </location>
</feature>
<evidence type="ECO:0000259" key="2">
    <source>
        <dbReference type="Pfam" id="PF18733"/>
    </source>
</evidence>
<sequence>MTEKHEITLDLHYKKSALMDELCDLNDFDGIVRLCEELDTYTHPSSLIRLHLFYNTGSGYSHVAARRDNEFNSQTSGLALLNFRKAMVEVKTFAKESFRSIPSDEVMNAYYDLRSRLFTNMANELDYQGRRLEALSYYEDPIESGNVHAVMSKANCLYRLAQSVYDDGHAYYLQRESANYYQQALSRIDEFPPIQRESIESAPFYRHFLSWFKEQESLYGSDFPDLNTLPGSSPETKKVKNYLRWCADNRLFINELNAVSTSEVVNHDVLSLPNITTRINTLLSSPEELSFHGHFDEMKADYCYARYLAFMGSSIPLFEEHFFNSTFEHVDTLDYEINNLKTHHLKSCFRISYSIFDKISFFLHRFFELDTVQNDHKVDFKKVWFNQGSQPLKDIFQNSENDYFKALYFISREIRQGARNTPLDKDLSYWFDPDTQRLFNIRNAMEHRAFKLVDAVCHHNVNDNYNEIEEHEKKLAKVRQDIKHATKQLVTSPENKAELERQLEKLKRLEINLNEDLHEKERMSTYSVIVGVEEFELLTMKLLTLAKDALVYLSLAIHHEESQQNQSSIAIPYPVPKK</sequence>
<dbReference type="Pfam" id="PF18733">
    <property type="entry name" value="HEPN_LA2681"/>
    <property type="match status" value="1"/>
</dbReference>
<proteinExistence type="predicted"/>
<dbReference type="EMBL" id="BMIT01000017">
    <property type="protein sequence ID" value="GGF07335.1"/>
    <property type="molecule type" value="Genomic_DNA"/>
</dbReference>
<keyword evidence="4" id="KW-1185">Reference proteome</keyword>
<accession>A0ABQ1U083</accession>
<dbReference type="InterPro" id="IPR040826">
    <property type="entry name" value="HEPN_LA2681"/>
</dbReference>
<name>A0ABQ1U083_9GAMM</name>
<protein>
    <recommendedName>
        <fullName evidence="2">LA2681-like HEPN domain-containing protein</fullName>
    </recommendedName>
</protein>
<comment type="caution">
    <text evidence="3">The sequence shown here is derived from an EMBL/GenBank/DDBJ whole genome shotgun (WGS) entry which is preliminary data.</text>
</comment>
<feature type="coiled-coil region" evidence="1">
    <location>
        <begin position="461"/>
        <end position="523"/>
    </location>
</feature>